<evidence type="ECO:0000313" key="9">
    <source>
        <dbReference type="Proteomes" id="UP000297693"/>
    </source>
</evidence>
<dbReference type="GO" id="GO:0070043">
    <property type="term" value="F:rRNA (guanine-N7-)-methyltransferase activity"/>
    <property type="evidence" value="ECO:0007669"/>
    <property type="project" value="UniProtKB-UniRule"/>
</dbReference>
<feature type="binding site" evidence="6">
    <location>
        <begin position="142"/>
        <end position="143"/>
    </location>
    <ligand>
        <name>S-adenosyl-L-methionine</name>
        <dbReference type="ChEBI" id="CHEBI:59789"/>
    </ligand>
</feature>
<comment type="caution">
    <text evidence="8">The sequence shown here is derived from an EMBL/GenBank/DDBJ whole genome shotgun (WGS) entry which is preliminary data.</text>
</comment>
<dbReference type="InterPro" id="IPR029063">
    <property type="entry name" value="SAM-dependent_MTases_sf"/>
</dbReference>
<feature type="binding site" evidence="6">
    <location>
        <position position="86"/>
    </location>
    <ligand>
        <name>S-adenosyl-L-methionine</name>
        <dbReference type="ChEBI" id="CHEBI:59789"/>
    </ligand>
</feature>
<keyword evidence="9" id="KW-1185">Reference proteome</keyword>
<keyword evidence="1 6" id="KW-0963">Cytoplasm</keyword>
<comment type="function">
    <text evidence="6">Specifically methylates the N7 position of a guanine in 16S rRNA.</text>
</comment>
<dbReference type="Proteomes" id="UP000297693">
    <property type="component" value="Unassembled WGS sequence"/>
</dbReference>
<comment type="caution">
    <text evidence="6">Lacks conserved residue(s) required for the propagation of feature annotation.</text>
</comment>
<dbReference type="PANTHER" id="PTHR31760:SF0">
    <property type="entry name" value="S-ADENOSYL-L-METHIONINE-DEPENDENT METHYLTRANSFERASES SUPERFAMILY PROTEIN"/>
    <property type="match status" value="1"/>
</dbReference>
<keyword evidence="5 6" id="KW-0949">S-adenosyl-L-methionine</keyword>
<dbReference type="EMBL" id="RQGD01000005">
    <property type="protein sequence ID" value="TGL63155.1"/>
    <property type="molecule type" value="Genomic_DNA"/>
</dbReference>
<dbReference type="InterPro" id="IPR003682">
    <property type="entry name" value="rRNA_ssu_MeTfrase_G"/>
</dbReference>
<keyword evidence="2 6" id="KW-0698">rRNA processing</keyword>
<dbReference type="SUPFAM" id="SSF53335">
    <property type="entry name" value="S-adenosyl-L-methionine-dependent methyltransferases"/>
    <property type="match status" value="1"/>
</dbReference>
<sequence length="248" mass="28818">MSEKKALEQLKDYVPQLILLLESDFQWDRIDRYLGFLKRENEKGGFFSKQDATVILERHVLDCLVYVWRLKEEGFVSRETDLVDVGTGPGLPGFLFTCLKETPKSVTLLDSQRRKLGLLEEEVSLRELSDVNGKIHFMYERAEDVRKKFDVVTSRAVVPYPYLAEVVTNLVKKKGILCPFLGQIRFDEKIEERVLSYSGFKIKKQMELSELSFLGKRHIKILQKDSEPKPGYPRPWKEIVKETKQSNG</sequence>
<dbReference type="OrthoDB" id="340750at2"/>
<feature type="compositionally biased region" description="Basic and acidic residues" evidence="7">
    <location>
        <begin position="235"/>
        <end position="248"/>
    </location>
</feature>
<keyword evidence="3 6" id="KW-0489">Methyltransferase</keyword>
<name>A0A4R9KBC3_9LEPT</name>
<protein>
    <recommendedName>
        <fullName evidence="6">Ribosomal RNA small subunit methyltransferase G</fullName>
        <ecNumber evidence="6">2.1.1.-</ecNumber>
    </recommendedName>
    <alternativeName>
        <fullName evidence="6">16S rRNA 7-methylguanosine methyltransferase</fullName>
        <shortName evidence="6">16S rRNA m7G methyltransferase</shortName>
    </alternativeName>
</protein>
<accession>A0A4R9KBC3</accession>
<reference evidence="8" key="1">
    <citation type="journal article" date="2019" name="PLoS Negl. Trop. Dis.">
        <title>Revisiting the worldwide diversity of Leptospira species in the environment.</title>
        <authorList>
            <person name="Vincent A.T."/>
            <person name="Schiettekatte O."/>
            <person name="Bourhy P."/>
            <person name="Veyrier F.J."/>
            <person name="Picardeau M."/>
        </authorList>
    </citation>
    <scope>NUCLEOTIDE SEQUENCE [LARGE SCALE GENOMIC DNA]</scope>
    <source>
        <strain evidence="8">201702476</strain>
    </source>
</reference>
<comment type="subcellular location">
    <subcellularLocation>
        <location evidence="6">Cytoplasm</location>
    </subcellularLocation>
</comment>
<feature type="binding site" evidence="6">
    <location>
        <position position="91"/>
    </location>
    <ligand>
        <name>S-adenosyl-L-methionine</name>
        <dbReference type="ChEBI" id="CHEBI:59789"/>
    </ligand>
</feature>
<dbReference type="Gene3D" id="3.40.50.150">
    <property type="entry name" value="Vaccinia Virus protein VP39"/>
    <property type="match status" value="1"/>
</dbReference>
<comment type="similarity">
    <text evidence="6">Belongs to the methyltransferase superfamily. RNA methyltransferase RsmG family.</text>
</comment>
<dbReference type="GO" id="GO:0005829">
    <property type="term" value="C:cytosol"/>
    <property type="evidence" value="ECO:0007669"/>
    <property type="project" value="TreeGrafter"/>
</dbReference>
<keyword evidence="4 6" id="KW-0808">Transferase</keyword>
<proteinExistence type="inferred from homology"/>
<dbReference type="HAMAP" id="MF_00074">
    <property type="entry name" value="16SrRNA_methyltr_G"/>
    <property type="match status" value="1"/>
</dbReference>
<evidence type="ECO:0000256" key="3">
    <source>
        <dbReference type="ARBA" id="ARBA00022603"/>
    </source>
</evidence>
<evidence type="ECO:0000256" key="6">
    <source>
        <dbReference type="HAMAP-Rule" id="MF_00074"/>
    </source>
</evidence>
<feature type="region of interest" description="Disordered" evidence="7">
    <location>
        <begin position="225"/>
        <end position="248"/>
    </location>
</feature>
<dbReference type="RefSeq" id="WP_135621575.1">
    <property type="nucleotide sequence ID" value="NZ_RQGD01000005.1"/>
</dbReference>
<feature type="binding site" evidence="6">
    <location>
        <position position="155"/>
    </location>
    <ligand>
        <name>S-adenosyl-L-methionine</name>
        <dbReference type="ChEBI" id="CHEBI:59789"/>
    </ligand>
</feature>
<evidence type="ECO:0000256" key="1">
    <source>
        <dbReference type="ARBA" id="ARBA00022490"/>
    </source>
</evidence>
<organism evidence="8 9">
    <name type="scientific">Leptospira ognonensis</name>
    <dbReference type="NCBI Taxonomy" id="2484945"/>
    <lineage>
        <taxon>Bacteria</taxon>
        <taxon>Pseudomonadati</taxon>
        <taxon>Spirochaetota</taxon>
        <taxon>Spirochaetia</taxon>
        <taxon>Leptospirales</taxon>
        <taxon>Leptospiraceae</taxon>
        <taxon>Leptospira</taxon>
    </lineage>
</organism>
<evidence type="ECO:0000256" key="7">
    <source>
        <dbReference type="SAM" id="MobiDB-lite"/>
    </source>
</evidence>
<dbReference type="PANTHER" id="PTHR31760">
    <property type="entry name" value="S-ADENOSYL-L-METHIONINE-DEPENDENT METHYLTRANSFERASES SUPERFAMILY PROTEIN"/>
    <property type="match status" value="1"/>
</dbReference>
<evidence type="ECO:0000256" key="4">
    <source>
        <dbReference type="ARBA" id="ARBA00022679"/>
    </source>
</evidence>
<dbReference type="Pfam" id="PF02527">
    <property type="entry name" value="GidB"/>
    <property type="match status" value="1"/>
</dbReference>
<evidence type="ECO:0000256" key="5">
    <source>
        <dbReference type="ARBA" id="ARBA00022691"/>
    </source>
</evidence>
<dbReference type="AlphaFoldDB" id="A0A4R9KBC3"/>
<dbReference type="PIRSF" id="PIRSF003078">
    <property type="entry name" value="GidB"/>
    <property type="match status" value="1"/>
</dbReference>
<dbReference type="EC" id="2.1.1.-" evidence="6"/>
<evidence type="ECO:0000256" key="2">
    <source>
        <dbReference type="ARBA" id="ARBA00022552"/>
    </source>
</evidence>
<gene>
    <name evidence="6" type="primary">rsmG</name>
    <name evidence="8" type="ORF">EHQ58_01555</name>
</gene>
<evidence type="ECO:0000313" key="8">
    <source>
        <dbReference type="EMBL" id="TGL63155.1"/>
    </source>
</evidence>